<comment type="caution">
    <text evidence="1">The sequence shown here is derived from an EMBL/GenBank/DDBJ whole genome shotgun (WGS) entry which is preliminary data.</text>
</comment>
<protein>
    <submittedName>
        <fullName evidence="1">Uncharacterized protein</fullName>
    </submittedName>
</protein>
<dbReference type="EMBL" id="JAMKFB020000008">
    <property type="protein sequence ID" value="KAL0185966.1"/>
    <property type="molecule type" value="Genomic_DNA"/>
</dbReference>
<feature type="non-terminal residue" evidence="1">
    <location>
        <position position="1"/>
    </location>
</feature>
<keyword evidence="2" id="KW-1185">Reference proteome</keyword>
<evidence type="ECO:0000313" key="2">
    <source>
        <dbReference type="Proteomes" id="UP001529510"/>
    </source>
</evidence>
<dbReference type="AlphaFoldDB" id="A0ABD0QIB9"/>
<reference evidence="1 2" key="1">
    <citation type="submission" date="2024-05" db="EMBL/GenBank/DDBJ databases">
        <title>Genome sequencing and assembly of Indian major carp, Cirrhinus mrigala (Hamilton, 1822).</title>
        <authorList>
            <person name="Mohindra V."/>
            <person name="Chowdhury L.M."/>
            <person name="Lal K."/>
            <person name="Jena J.K."/>
        </authorList>
    </citation>
    <scope>NUCLEOTIDE SEQUENCE [LARGE SCALE GENOMIC DNA]</scope>
    <source>
        <strain evidence="1">CM1030</strain>
        <tissue evidence="1">Blood</tissue>
    </source>
</reference>
<name>A0ABD0QIB9_CIRMR</name>
<evidence type="ECO:0000313" key="1">
    <source>
        <dbReference type="EMBL" id="KAL0185966.1"/>
    </source>
</evidence>
<dbReference type="Proteomes" id="UP001529510">
    <property type="component" value="Unassembled WGS sequence"/>
</dbReference>
<sequence length="84" mass="8994">VSSHSSSGRRGSAPAVFPSVLAGRSLADRRGSEPSLLPPQGAYSLNRRGSEPLVTNMSMLQQNFERLTTGIAEEEELEDGPPQQ</sequence>
<gene>
    <name evidence="1" type="ORF">M9458_017636</name>
</gene>
<feature type="non-terminal residue" evidence="1">
    <location>
        <position position="84"/>
    </location>
</feature>
<accession>A0ABD0QIB9</accession>
<organism evidence="1 2">
    <name type="scientific">Cirrhinus mrigala</name>
    <name type="common">Mrigala</name>
    <dbReference type="NCBI Taxonomy" id="683832"/>
    <lineage>
        <taxon>Eukaryota</taxon>
        <taxon>Metazoa</taxon>
        <taxon>Chordata</taxon>
        <taxon>Craniata</taxon>
        <taxon>Vertebrata</taxon>
        <taxon>Euteleostomi</taxon>
        <taxon>Actinopterygii</taxon>
        <taxon>Neopterygii</taxon>
        <taxon>Teleostei</taxon>
        <taxon>Ostariophysi</taxon>
        <taxon>Cypriniformes</taxon>
        <taxon>Cyprinidae</taxon>
        <taxon>Labeoninae</taxon>
        <taxon>Labeonini</taxon>
        <taxon>Cirrhinus</taxon>
    </lineage>
</organism>
<proteinExistence type="predicted"/>